<accession>A0A0R1H5V4</accession>
<evidence type="ECO:0000313" key="2">
    <source>
        <dbReference type="Proteomes" id="UP000051461"/>
    </source>
</evidence>
<keyword evidence="2" id="KW-1185">Reference proteome</keyword>
<dbReference type="AlphaFoldDB" id="A0A0R1H5V4"/>
<proteinExistence type="predicted"/>
<organism evidence="1 2">
    <name type="scientific">Loigolactobacillus bifermentans DSM 20003</name>
    <dbReference type="NCBI Taxonomy" id="1423726"/>
    <lineage>
        <taxon>Bacteria</taxon>
        <taxon>Bacillati</taxon>
        <taxon>Bacillota</taxon>
        <taxon>Bacilli</taxon>
        <taxon>Lactobacillales</taxon>
        <taxon>Lactobacillaceae</taxon>
        <taxon>Loigolactobacillus</taxon>
    </lineage>
</organism>
<sequence>MKVKLIANNRWGFGDEVNTFIKKNSIRPEDLIDMKVEYVGGRVMALIIYRD</sequence>
<evidence type="ECO:0000313" key="1">
    <source>
        <dbReference type="EMBL" id="KRK39971.1"/>
    </source>
</evidence>
<dbReference type="RefSeq" id="WP_155797741.1">
    <property type="nucleotide sequence ID" value="NZ_AZDA01000026.1"/>
</dbReference>
<reference evidence="1 2" key="1">
    <citation type="journal article" date="2015" name="Genome Announc.">
        <title>Expanding the biotechnology potential of lactobacilli through comparative genomics of 213 strains and associated genera.</title>
        <authorList>
            <person name="Sun Z."/>
            <person name="Harris H.M."/>
            <person name="McCann A."/>
            <person name="Guo C."/>
            <person name="Argimon S."/>
            <person name="Zhang W."/>
            <person name="Yang X."/>
            <person name="Jeffery I.B."/>
            <person name="Cooney J.C."/>
            <person name="Kagawa T.F."/>
            <person name="Liu W."/>
            <person name="Song Y."/>
            <person name="Salvetti E."/>
            <person name="Wrobel A."/>
            <person name="Rasinkangas P."/>
            <person name="Parkhill J."/>
            <person name="Rea M.C."/>
            <person name="O'Sullivan O."/>
            <person name="Ritari J."/>
            <person name="Douillard F.P."/>
            <person name="Paul Ross R."/>
            <person name="Yang R."/>
            <person name="Briner A.E."/>
            <person name="Felis G.E."/>
            <person name="de Vos W.M."/>
            <person name="Barrangou R."/>
            <person name="Klaenhammer T.R."/>
            <person name="Caufield P.W."/>
            <person name="Cui Y."/>
            <person name="Zhang H."/>
            <person name="O'Toole P.W."/>
        </authorList>
    </citation>
    <scope>NUCLEOTIDE SEQUENCE [LARGE SCALE GENOMIC DNA]</scope>
    <source>
        <strain evidence="1 2">DSM 20003</strain>
    </source>
</reference>
<gene>
    <name evidence="1" type="ORF">FC07_GL001768</name>
</gene>
<dbReference type="EMBL" id="AZDA01000026">
    <property type="protein sequence ID" value="KRK39971.1"/>
    <property type="molecule type" value="Genomic_DNA"/>
</dbReference>
<dbReference type="PATRIC" id="fig|1423726.3.peg.1830"/>
<comment type="caution">
    <text evidence="1">The sequence shown here is derived from an EMBL/GenBank/DDBJ whole genome shotgun (WGS) entry which is preliminary data.</text>
</comment>
<dbReference type="STRING" id="1423726.FC07_GL001768"/>
<name>A0A0R1H5V4_9LACO</name>
<protein>
    <submittedName>
        <fullName evidence="1">Uncharacterized protein</fullName>
    </submittedName>
</protein>
<dbReference type="Proteomes" id="UP000051461">
    <property type="component" value="Unassembled WGS sequence"/>
</dbReference>